<dbReference type="PRINTS" id="PR00411">
    <property type="entry name" value="PNDRDTASEI"/>
</dbReference>
<keyword evidence="4" id="KW-0560">Oxidoreductase</keyword>
<dbReference type="Gene3D" id="3.90.700.10">
    <property type="entry name" value="Succinate dehydrogenase/fumarate reductase flavoprotein, catalytic domain"/>
    <property type="match status" value="1"/>
</dbReference>
<evidence type="ECO:0000256" key="2">
    <source>
        <dbReference type="ARBA" id="ARBA00022630"/>
    </source>
</evidence>
<evidence type="ECO:0000313" key="8">
    <source>
        <dbReference type="Proteomes" id="UP000054623"/>
    </source>
</evidence>
<dbReference type="OMA" id="PNNPLMR"/>
<dbReference type="InterPro" id="IPR019546">
    <property type="entry name" value="TAT_signal_bac_arc"/>
</dbReference>
<reference evidence="7 8" key="2">
    <citation type="submission" date="2015-12" db="EMBL/GenBank/DDBJ databases">
        <title>Draft Genome Sequence of Desulfitobacterium hafniense Strain DH, a Sulfate-reducing Bacterium Isolated from Paddy Soils.</title>
        <authorList>
            <person name="Bao P."/>
            <person name="Zhang X."/>
            <person name="Li G."/>
        </authorList>
    </citation>
    <scope>NUCLEOTIDE SEQUENCE [LARGE SCALE GENOMIC DNA]</scope>
    <source>
        <strain evidence="7 8">DH</strain>
    </source>
</reference>
<dbReference type="InterPro" id="IPR036188">
    <property type="entry name" value="FAD/NAD-bd_sf"/>
</dbReference>
<dbReference type="InterPro" id="IPR027477">
    <property type="entry name" value="Succ_DH/fumarate_Rdtase_cat_sf"/>
</dbReference>
<dbReference type="EMBL" id="LK996017">
    <property type="protein sequence ID" value="CDX00264.1"/>
    <property type="molecule type" value="Genomic_DNA"/>
</dbReference>
<dbReference type="Proteomes" id="UP000054623">
    <property type="component" value="Unassembled WGS sequence"/>
</dbReference>
<dbReference type="GO" id="GO:0033765">
    <property type="term" value="F:steroid dehydrogenase activity, acting on the CH-CH group of donors"/>
    <property type="evidence" value="ECO:0007669"/>
    <property type="project" value="UniProtKB-ARBA"/>
</dbReference>
<dbReference type="PROSITE" id="PS51318">
    <property type="entry name" value="TAT"/>
    <property type="match status" value="1"/>
</dbReference>
<dbReference type="InterPro" id="IPR050315">
    <property type="entry name" value="FAD-oxidoreductase_2"/>
</dbReference>
<dbReference type="PATRIC" id="fig|49338.4.peg.401"/>
<comment type="cofactor">
    <cofactor evidence="1">
        <name>FAD</name>
        <dbReference type="ChEBI" id="CHEBI:57692"/>
    </cofactor>
</comment>
<dbReference type="PROSITE" id="PS51257">
    <property type="entry name" value="PROKAR_LIPOPROTEIN"/>
    <property type="match status" value="1"/>
</dbReference>
<dbReference type="Gene3D" id="3.50.50.60">
    <property type="entry name" value="FAD/NAD(P)-binding domain"/>
    <property type="match status" value="1"/>
</dbReference>
<dbReference type="PANTHER" id="PTHR43400">
    <property type="entry name" value="FUMARATE REDUCTASE"/>
    <property type="match status" value="1"/>
</dbReference>
<evidence type="ECO:0000256" key="1">
    <source>
        <dbReference type="ARBA" id="ARBA00001974"/>
    </source>
</evidence>
<evidence type="ECO:0000259" key="5">
    <source>
        <dbReference type="Pfam" id="PF00890"/>
    </source>
</evidence>
<dbReference type="EMBL" id="LOCK01000016">
    <property type="protein sequence ID" value="KTE92355.1"/>
    <property type="molecule type" value="Genomic_DNA"/>
</dbReference>
<dbReference type="NCBIfam" id="TIGR01409">
    <property type="entry name" value="TAT_signal_seq"/>
    <property type="match status" value="1"/>
</dbReference>
<protein>
    <submittedName>
        <fullName evidence="7">Fumarate reductase</fullName>
    </submittedName>
    <submittedName>
        <fullName evidence="6">Tat pathway signal sequence domain protein</fullName>
    </submittedName>
</protein>
<name>A0A098AUR9_DESHA</name>
<dbReference type="PANTHER" id="PTHR43400:SF10">
    <property type="entry name" value="3-OXOSTEROID 1-DEHYDROGENASE"/>
    <property type="match status" value="1"/>
</dbReference>
<sequence length="523" mass="55420">MTINRRDFIKRAAAGAAVVAGSSFLVGCNNTEAVAPASAPEAWDQETDVVVVGGGNGGLSAAAAAVEEGKKVILCEISAFLGGGSAYSGGTIHSWGLDTWEKYKEHTEDLHDPVLAKKYVETFRQVYLPWLEKNGIPLKKHPGGKGFNNDYGLGSGEAGYLRHKAYFDALANFVTGKGGTIMTQTRVLRLVIDEAGMVCGVQAIKKGESKAIFIKAGSVILATGGFQSNKGLMAKYIGPNGDVARNMGTPYNTGSGMLMAQGVGAMTQGSFSTFSGTFSGIVPGPAVEDEPELYEEKRAGDPQSLPGIGGGRPAVPMWVNFLFPDETTGILVNLQGKRFADETSPIEAKYARLPQEVLKQKRAMAFMIGDKAIYDKAAGSEAILKMYMDQGGKVVEAATLEELAAKCQEIHGMHKGAFLKTVNEYNKAIDSGTTDSLEVPRVLNHNKIAQGPFYAVPVTANIYHTFGGVAINENAQVLDVQRTPIPNLYACPPCAGIFREVYTGGIASAGTFGYIAGKHIAGK</sequence>
<dbReference type="Pfam" id="PF00890">
    <property type="entry name" value="FAD_binding_2"/>
    <property type="match status" value="1"/>
</dbReference>
<gene>
    <name evidence="7" type="ORF">AT727_20210</name>
    <name evidence="6" type="ORF">DPCES_0377</name>
</gene>
<evidence type="ECO:0000256" key="4">
    <source>
        <dbReference type="ARBA" id="ARBA00023002"/>
    </source>
</evidence>
<accession>A0A098AUR9</accession>
<keyword evidence="3" id="KW-0274">FAD</keyword>
<dbReference type="OrthoDB" id="9806724at2"/>
<reference evidence="6" key="1">
    <citation type="submission" date="2014-07" db="EMBL/GenBank/DDBJ databases">
        <authorList>
            <person name="Hornung V.Bastian."/>
        </authorList>
    </citation>
    <scope>NUCLEOTIDE SEQUENCE</scope>
    <source>
        <strain evidence="6">PCE-S</strain>
    </source>
</reference>
<dbReference type="InterPro" id="IPR006311">
    <property type="entry name" value="TAT_signal"/>
</dbReference>
<dbReference type="PRINTS" id="PR00368">
    <property type="entry name" value="FADPNR"/>
</dbReference>
<dbReference type="SUPFAM" id="SSF56425">
    <property type="entry name" value="Succinate dehydrogenase/fumarate reductase flavoprotein, catalytic domain"/>
    <property type="match status" value="1"/>
</dbReference>
<dbReference type="InterPro" id="IPR003953">
    <property type="entry name" value="FAD-dep_OxRdtase_2_FAD-bd"/>
</dbReference>
<dbReference type="RefSeq" id="WP_011458992.1">
    <property type="nucleotide sequence ID" value="NZ_LK996017.1"/>
</dbReference>
<dbReference type="GO" id="GO:0008202">
    <property type="term" value="P:steroid metabolic process"/>
    <property type="evidence" value="ECO:0007669"/>
    <property type="project" value="UniProtKB-ARBA"/>
</dbReference>
<feature type="domain" description="FAD-dependent oxidoreductase 2 FAD-binding" evidence="5">
    <location>
        <begin position="48"/>
        <end position="505"/>
    </location>
</feature>
<organism evidence="6">
    <name type="scientific">Desulfitobacterium hafniense</name>
    <name type="common">Desulfitobacterium frappieri</name>
    <dbReference type="NCBI Taxonomy" id="49338"/>
    <lineage>
        <taxon>Bacteria</taxon>
        <taxon>Bacillati</taxon>
        <taxon>Bacillota</taxon>
        <taxon>Clostridia</taxon>
        <taxon>Eubacteriales</taxon>
        <taxon>Desulfitobacteriaceae</taxon>
        <taxon>Desulfitobacterium</taxon>
    </lineage>
</organism>
<keyword evidence="2" id="KW-0285">Flavoprotein</keyword>
<evidence type="ECO:0000313" key="6">
    <source>
        <dbReference type="EMBL" id="CDX00264.1"/>
    </source>
</evidence>
<dbReference type="AlphaFoldDB" id="A0A098AUR9"/>
<evidence type="ECO:0000256" key="3">
    <source>
        <dbReference type="ARBA" id="ARBA00022827"/>
    </source>
</evidence>
<evidence type="ECO:0000313" key="7">
    <source>
        <dbReference type="EMBL" id="KTE92355.1"/>
    </source>
</evidence>
<dbReference type="SUPFAM" id="SSF51905">
    <property type="entry name" value="FAD/NAD(P)-binding domain"/>
    <property type="match status" value="1"/>
</dbReference>
<proteinExistence type="predicted"/>